<dbReference type="GO" id="GO:0004497">
    <property type="term" value="F:monooxygenase activity"/>
    <property type="evidence" value="ECO:0007669"/>
    <property type="project" value="UniProtKB-ARBA"/>
</dbReference>
<dbReference type="RefSeq" id="WP_175364558.1">
    <property type="nucleotide sequence ID" value="NZ_CTEE01000001.1"/>
</dbReference>
<proteinExistence type="predicted"/>
<dbReference type="STRING" id="141349.BN1232_05716"/>
<dbReference type="Pfam" id="PF00355">
    <property type="entry name" value="Rieske"/>
    <property type="match status" value="1"/>
</dbReference>
<keyword evidence="1" id="KW-0001">2Fe-2S</keyword>
<organism evidence="7 8">
    <name type="scientific">Mycobacterium lentiflavum</name>
    <dbReference type="NCBI Taxonomy" id="141349"/>
    <lineage>
        <taxon>Bacteria</taxon>
        <taxon>Bacillati</taxon>
        <taxon>Actinomycetota</taxon>
        <taxon>Actinomycetes</taxon>
        <taxon>Mycobacteriales</taxon>
        <taxon>Mycobacteriaceae</taxon>
        <taxon>Mycobacterium</taxon>
        <taxon>Mycobacterium simiae complex</taxon>
    </lineage>
</organism>
<evidence type="ECO:0000256" key="5">
    <source>
        <dbReference type="ARBA" id="ARBA00023014"/>
    </source>
</evidence>
<evidence type="ECO:0000259" key="6">
    <source>
        <dbReference type="PROSITE" id="PS51296"/>
    </source>
</evidence>
<feature type="domain" description="Rieske" evidence="6">
    <location>
        <begin position="36"/>
        <end position="142"/>
    </location>
</feature>
<dbReference type="PANTHER" id="PTHR21266">
    <property type="entry name" value="IRON-SULFUR DOMAIN CONTAINING PROTEIN"/>
    <property type="match status" value="1"/>
</dbReference>
<dbReference type="Proteomes" id="UP000199251">
    <property type="component" value="Unassembled WGS sequence"/>
</dbReference>
<evidence type="ECO:0000313" key="7">
    <source>
        <dbReference type="EMBL" id="CQD22722.1"/>
    </source>
</evidence>
<dbReference type="EMBL" id="CTEE01000001">
    <property type="protein sequence ID" value="CQD22722.1"/>
    <property type="molecule type" value="Genomic_DNA"/>
</dbReference>
<dbReference type="InterPro" id="IPR017941">
    <property type="entry name" value="Rieske_2Fe-2S"/>
</dbReference>
<gene>
    <name evidence="7" type="ORF">BN1232_05716</name>
</gene>
<dbReference type="InterPro" id="IPR050584">
    <property type="entry name" value="Cholesterol_7-desaturase"/>
</dbReference>
<dbReference type="PROSITE" id="PS51296">
    <property type="entry name" value="RIESKE"/>
    <property type="match status" value="1"/>
</dbReference>
<evidence type="ECO:0000256" key="2">
    <source>
        <dbReference type="ARBA" id="ARBA00022723"/>
    </source>
</evidence>
<dbReference type="Gene3D" id="2.20.25.10">
    <property type="match status" value="1"/>
</dbReference>
<evidence type="ECO:0000313" key="8">
    <source>
        <dbReference type="Proteomes" id="UP000199251"/>
    </source>
</evidence>
<dbReference type="InterPro" id="IPR036922">
    <property type="entry name" value="Rieske_2Fe-2S_sf"/>
</dbReference>
<dbReference type="Pfam" id="PF11723">
    <property type="entry name" value="Aromatic_hydrox"/>
    <property type="match status" value="1"/>
</dbReference>
<reference evidence="7 8" key="1">
    <citation type="submission" date="2015-03" db="EMBL/GenBank/DDBJ databases">
        <authorList>
            <person name="Urmite Genomes"/>
        </authorList>
    </citation>
    <scope>NUCLEOTIDE SEQUENCE [LARGE SCALE GENOMIC DNA]</scope>
    <source>
        <strain evidence="7 8">CSUR P1491</strain>
    </source>
</reference>
<keyword evidence="4" id="KW-0408">Iron</keyword>
<dbReference type="AlphaFoldDB" id="A0A0E4H205"/>
<evidence type="ECO:0000256" key="1">
    <source>
        <dbReference type="ARBA" id="ARBA00022714"/>
    </source>
</evidence>
<evidence type="ECO:0000256" key="4">
    <source>
        <dbReference type="ARBA" id="ARBA00023004"/>
    </source>
</evidence>
<protein>
    <submittedName>
        <fullName evidence="7">Rieske (2Fe-2S) domain-containing protein</fullName>
    </submittedName>
</protein>
<dbReference type="GO" id="GO:0046872">
    <property type="term" value="F:metal ion binding"/>
    <property type="evidence" value="ECO:0007669"/>
    <property type="project" value="UniProtKB-KW"/>
</dbReference>
<keyword evidence="5" id="KW-0411">Iron-sulfur</keyword>
<accession>A0A0E4H205</accession>
<keyword evidence="3" id="KW-0560">Oxidoreductase</keyword>
<dbReference type="PANTHER" id="PTHR21266:SF59">
    <property type="entry name" value="BLR4922 PROTEIN"/>
    <property type="match status" value="1"/>
</dbReference>
<sequence>MSAPTSISEVAGAAHESVHPEPARYEDAILGFRNHWYPAMFSSDVRETEIKTLKLLGEDILLKRVDGRVYAVRDECLHRGFQFSAKPECFTKNTITCWFHGFTYSLKDGALVGIPSDPESKLIGKLKLHSYPVEEAKGMLFIFVGDMTPPPPLQDDLPFGLLDQDLHLVPWHQEEVNSNWRIAADSASELNHTFIHKRDFLLDYWRQPLPFAERPRSDSRHDEFVLHEGPGPKGISDVFNDAIPVFEFKIECDGEVGIVRPTYDPATEAGSTNFQETTATLTLPCGLRIGPWGGADPGSGASTYIHYEWYVPIDETHHRYIIAWGKKVSSEAEALAAEHDVRTRWSYLEYDGFNASDVLANESSQRAYSEEGYAFGEKENLSRIDGYVLSWRRIASKYNRGLQVPYGRKK</sequence>
<name>A0A0E4H205_MYCLN</name>
<evidence type="ECO:0000256" key="3">
    <source>
        <dbReference type="ARBA" id="ARBA00023002"/>
    </source>
</evidence>
<dbReference type="InterPro" id="IPR021028">
    <property type="entry name" value="Homotrim_ring_OHase_catalytic"/>
</dbReference>
<dbReference type="GO" id="GO:0051537">
    <property type="term" value="F:2 iron, 2 sulfur cluster binding"/>
    <property type="evidence" value="ECO:0007669"/>
    <property type="project" value="UniProtKB-KW"/>
</dbReference>
<dbReference type="GO" id="GO:0016705">
    <property type="term" value="F:oxidoreductase activity, acting on paired donors, with incorporation or reduction of molecular oxygen"/>
    <property type="evidence" value="ECO:0007669"/>
    <property type="project" value="UniProtKB-ARBA"/>
</dbReference>
<dbReference type="SUPFAM" id="SSF50022">
    <property type="entry name" value="ISP domain"/>
    <property type="match status" value="1"/>
</dbReference>
<keyword evidence="2" id="KW-0479">Metal-binding</keyword>
<dbReference type="Gene3D" id="2.20.25.680">
    <property type="match status" value="1"/>
</dbReference>
<dbReference type="SUPFAM" id="SSF55961">
    <property type="entry name" value="Bet v1-like"/>
    <property type="match status" value="1"/>
</dbReference>
<dbReference type="Gene3D" id="3.90.380.10">
    <property type="entry name" value="Naphthalene 1,2-dioxygenase Alpha Subunit, Chain A, domain 1"/>
    <property type="match status" value="1"/>
</dbReference>